<feature type="transmembrane region" description="Helical" evidence="5">
    <location>
        <begin position="351"/>
        <end position="372"/>
    </location>
</feature>
<keyword evidence="4 5" id="KW-0472">Membrane</keyword>
<keyword evidence="8" id="KW-1185">Reference proteome</keyword>
<feature type="transmembrane region" description="Helical" evidence="5">
    <location>
        <begin position="41"/>
        <end position="61"/>
    </location>
</feature>
<evidence type="ECO:0000256" key="5">
    <source>
        <dbReference type="SAM" id="Phobius"/>
    </source>
</evidence>
<evidence type="ECO:0000256" key="3">
    <source>
        <dbReference type="ARBA" id="ARBA00022989"/>
    </source>
</evidence>
<protein>
    <submittedName>
        <fullName evidence="7">O-antigen ligase family protein</fullName>
    </submittedName>
</protein>
<dbReference type="Proteomes" id="UP000815846">
    <property type="component" value="Unassembled WGS sequence"/>
</dbReference>
<evidence type="ECO:0000256" key="4">
    <source>
        <dbReference type="ARBA" id="ARBA00023136"/>
    </source>
</evidence>
<keyword evidence="7" id="KW-0436">Ligase</keyword>
<dbReference type="EMBL" id="PJAI02000025">
    <property type="protein sequence ID" value="TYK64443.1"/>
    <property type="molecule type" value="Genomic_DNA"/>
</dbReference>
<evidence type="ECO:0000259" key="6">
    <source>
        <dbReference type="Pfam" id="PF04932"/>
    </source>
</evidence>
<reference evidence="7 8" key="1">
    <citation type="submission" date="2019-08" db="EMBL/GenBank/DDBJ databases">
        <title>Microbe sample from Colwellia echini.</title>
        <authorList>
            <person name="Christiansen L."/>
            <person name="Pathiraja D."/>
            <person name="Schultz-Johansen M."/>
            <person name="Choi I.-G."/>
            <person name="Stougaard P."/>
        </authorList>
    </citation>
    <scope>NUCLEOTIDE SEQUENCE [LARGE SCALE GENOMIC DNA]</scope>
    <source>
        <strain evidence="7 8">A3</strain>
    </source>
</reference>
<feature type="transmembrane region" description="Helical" evidence="5">
    <location>
        <begin position="200"/>
        <end position="225"/>
    </location>
</feature>
<name>A0ABY3MTD4_9GAMM</name>
<dbReference type="InterPro" id="IPR051533">
    <property type="entry name" value="WaaL-like"/>
</dbReference>
<feature type="transmembrane region" description="Helical" evidence="5">
    <location>
        <begin position="96"/>
        <end position="114"/>
    </location>
</feature>
<feature type="transmembrane region" description="Helical" evidence="5">
    <location>
        <begin position="7"/>
        <end position="29"/>
    </location>
</feature>
<comment type="subcellular location">
    <subcellularLocation>
        <location evidence="1">Membrane</location>
        <topology evidence="1">Multi-pass membrane protein</topology>
    </subcellularLocation>
</comment>
<dbReference type="PANTHER" id="PTHR37422">
    <property type="entry name" value="TEICHURONIC ACID BIOSYNTHESIS PROTEIN TUAE"/>
    <property type="match status" value="1"/>
</dbReference>
<feature type="transmembrane region" description="Helical" evidence="5">
    <location>
        <begin position="407"/>
        <end position="428"/>
    </location>
</feature>
<feature type="transmembrane region" description="Helical" evidence="5">
    <location>
        <begin position="237"/>
        <end position="256"/>
    </location>
</feature>
<dbReference type="PANTHER" id="PTHR37422:SF13">
    <property type="entry name" value="LIPOPOLYSACCHARIDE BIOSYNTHESIS PROTEIN PA4999-RELATED"/>
    <property type="match status" value="1"/>
</dbReference>
<feature type="transmembrane region" description="Helical" evidence="5">
    <location>
        <begin position="169"/>
        <end position="188"/>
    </location>
</feature>
<sequence>MNFNKTIFALHISFLPIIIFCFLTLLPLLPIFSFDYHNHQRIWQIALLTFVGMLFSTQLLTRKKTTFYLDSKIIYLIAVFLILGILSSLLGNETQFSLLYTTHFLLLFTLLLYVNQRQSKQSSLLFIYCLVAAHISLLLICLLNIIFSVTEGVDISVYIVYSGFINIRHFNQVQVFILPLLLLLVKIPNARKVIIFMIGLNIYLMFLGKARGTCLVWFTILFFIYLTNKSYKKEVRLAFIISVFVLAIYIILEFFYQSSGIKIKGTTSGRFDMWVDIFSQLKLSHLLIGTGPGIYGFSFPGHGPLSHPHNSILEILEEWGILAMAIIISLVFSTAHNAYKHLKSHNKDSITAVVFYSWLSGGVYSLVSGVLVMPVPQTLFFILWGLLLARTNSRLSLTSLKNHGLKLVLIVFVISFIIYYFYSAFYFYNLINPDDGYTHGPRFWSVGKRE</sequence>
<feature type="transmembrane region" description="Helical" evidence="5">
    <location>
        <begin position="319"/>
        <end position="339"/>
    </location>
</feature>
<feature type="domain" description="O-antigen ligase-related" evidence="6">
    <location>
        <begin position="200"/>
        <end position="328"/>
    </location>
</feature>
<comment type="caution">
    <text evidence="7">The sequence shown here is derived from an EMBL/GenBank/DDBJ whole genome shotgun (WGS) entry which is preliminary data.</text>
</comment>
<dbReference type="InterPro" id="IPR007016">
    <property type="entry name" value="O-antigen_ligase-rel_domated"/>
</dbReference>
<gene>
    <name evidence="7" type="ORF">CWS31_015515</name>
</gene>
<dbReference type="RefSeq" id="WP_101345287.1">
    <property type="nucleotide sequence ID" value="NZ_PJAI02000025.1"/>
</dbReference>
<feature type="transmembrane region" description="Helical" evidence="5">
    <location>
        <begin position="73"/>
        <end position="90"/>
    </location>
</feature>
<accession>A0ABY3MTD4</accession>
<evidence type="ECO:0000256" key="2">
    <source>
        <dbReference type="ARBA" id="ARBA00022692"/>
    </source>
</evidence>
<feature type="transmembrane region" description="Helical" evidence="5">
    <location>
        <begin position="126"/>
        <end position="149"/>
    </location>
</feature>
<evidence type="ECO:0000256" key="1">
    <source>
        <dbReference type="ARBA" id="ARBA00004141"/>
    </source>
</evidence>
<dbReference type="Pfam" id="PF04932">
    <property type="entry name" value="Wzy_C"/>
    <property type="match status" value="1"/>
</dbReference>
<feature type="transmembrane region" description="Helical" evidence="5">
    <location>
        <begin position="277"/>
        <end position="299"/>
    </location>
</feature>
<evidence type="ECO:0000313" key="8">
    <source>
        <dbReference type="Proteomes" id="UP000815846"/>
    </source>
</evidence>
<evidence type="ECO:0000313" key="7">
    <source>
        <dbReference type="EMBL" id="TYK64443.1"/>
    </source>
</evidence>
<organism evidence="7 8">
    <name type="scientific">Colwellia echini</name>
    <dbReference type="NCBI Taxonomy" id="1982103"/>
    <lineage>
        <taxon>Bacteria</taxon>
        <taxon>Pseudomonadati</taxon>
        <taxon>Pseudomonadota</taxon>
        <taxon>Gammaproteobacteria</taxon>
        <taxon>Alteromonadales</taxon>
        <taxon>Colwelliaceae</taxon>
        <taxon>Colwellia</taxon>
    </lineage>
</organism>
<keyword evidence="3 5" id="KW-1133">Transmembrane helix</keyword>
<keyword evidence="2 5" id="KW-0812">Transmembrane</keyword>
<proteinExistence type="predicted"/>
<dbReference type="GO" id="GO:0016874">
    <property type="term" value="F:ligase activity"/>
    <property type="evidence" value="ECO:0007669"/>
    <property type="project" value="UniProtKB-KW"/>
</dbReference>